<evidence type="ECO:0000256" key="1">
    <source>
        <dbReference type="SAM" id="Coils"/>
    </source>
</evidence>
<reference evidence="2 3" key="1">
    <citation type="submission" date="2019-07" db="EMBL/GenBank/DDBJ databases">
        <title>Genomics analysis of Aphanomyces spp. identifies a new class of oomycete effector associated with host adaptation.</title>
        <authorList>
            <person name="Gaulin E."/>
        </authorList>
    </citation>
    <scope>NUCLEOTIDE SEQUENCE [LARGE SCALE GENOMIC DNA]</scope>
    <source>
        <strain evidence="2 3">ATCC 201684</strain>
    </source>
</reference>
<protein>
    <submittedName>
        <fullName evidence="2">Uncharacterized protein</fullName>
    </submittedName>
</protein>
<keyword evidence="3" id="KW-1185">Reference proteome</keyword>
<proteinExistence type="predicted"/>
<organism evidence="2 3">
    <name type="scientific">Aphanomyces euteiches</name>
    <dbReference type="NCBI Taxonomy" id="100861"/>
    <lineage>
        <taxon>Eukaryota</taxon>
        <taxon>Sar</taxon>
        <taxon>Stramenopiles</taxon>
        <taxon>Oomycota</taxon>
        <taxon>Saprolegniomycetes</taxon>
        <taxon>Saprolegniales</taxon>
        <taxon>Verrucalvaceae</taxon>
        <taxon>Aphanomyces</taxon>
    </lineage>
</organism>
<dbReference type="SUPFAM" id="SSF48371">
    <property type="entry name" value="ARM repeat"/>
    <property type="match status" value="1"/>
</dbReference>
<name>A0A6G0WQQ7_9STRA</name>
<feature type="coiled-coil region" evidence="1">
    <location>
        <begin position="8"/>
        <end position="35"/>
    </location>
</feature>
<dbReference type="Proteomes" id="UP000481153">
    <property type="component" value="Unassembled WGS sequence"/>
</dbReference>
<evidence type="ECO:0000313" key="3">
    <source>
        <dbReference type="Proteomes" id="UP000481153"/>
    </source>
</evidence>
<accession>A0A6G0WQQ7</accession>
<comment type="caution">
    <text evidence="2">The sequence shown here is derived from an EMBL/GenBank/DDBJ whole genome shotgun (WGS) entry which is preliminary data.</text>
</comment>
<feature type="coiled-coil region" evidence="1">
    <location>
        <begin position="86"/>
        <end position="145"/>
    </location>
</feature>
<keyword evidence="1" id="KW-0175">Coiled coil</keyword>
<sequence>MAAPPAMMNSILAELQQLREEVARLRREKGQSESLAHLLQEQNQRSTEEIFELHAQIVAVEAEAKYKCEQTELSMQQQIKRLVSHNTFLQEEKKSSERARAGLEAQLAQLKSAAQLEQKRLEAGKRLLETTKRKFEAERMQMTQQLSQVVTTPPLPKRMRVAAVETSVDAALQTDPCQSLQDENSELLGQLLSSDLVALLQPLSSPAASSSTSSLSVPVVTAADTSTDDLSQIMPQFSQWLPPSAVQSNRSLPRDGIPTHVTEMLLSTVTKMLDGSCTAITLVHALTAYLALDLEPAIVLHVLHVLFTLIHASSRVQAALVPPPSSPQSISKPSLSRIQGWTPPPLKPSPALNISSQPQAHQETCDVSKLLDGLVHVLESNEQNEDVVVAAMNVLAYWVGLARETSPSRFESVVPFLCDIVSAHHSNPPNIVAQSIFVLTLLVSHPPSFGVMKPFLSKWATALHHTLPLAINGVDSALLKLYCTVTTMYPLESLHRLPRAMDTLWDFAHKLWAMYDDTKSQEIVEVLHLVLNLVANAPTTTNVLDTPNKQGLVTDILQTLPNTQAPSWILIRAMDRRSK</sequence>
<dbReference type="VEuPathDB" id="FungiDB:AeMF1_013740"/>
<dbReference type="EMBL" id="VJMJ01000162">
    <property type="protein sequence ID" value="KAF0729717.1"/>
    <property type="molecule type" value="Genomic_DNA"/>
</dbReference>
<gene>
    <name evidence="2" type="ORF">Ae201684_012776</name>
</gene>
<dbReference type="AlphaFoldDB" id="A0A6G0WQQ7"/>
<dbReference type="InterPro" id="IPR016024">
    <property type="entry name" value="ARM-type_fold"/>
</dbReference>
<evidence type="ECO:0000313" key="2">
    <source>
        <dbReference type="EMBL" id="KAF0729717.1"/>
    </source>
</evidence>